<feature type="compositionally biased region" description="Basic residues" evidence="1">
    <location>
        <begin position="178"/>
        <end position="196"/>
    </location>
</feature>
<comment type="caution">
    <text evidence="2">The sequence shown here is derived from an EMBL/GenBank/DDBJ whole genome shotgun (WGS) entry which is preliminary data.</text>
</comment>
<name>A0AAD1Y886_EUPCR</name>
<evidence type="ECO:0000313" key="2">
    <source>
        <dbReference type="EMBL" id="CAI2386215.1"/>
    </source>
</evidence>
<accession>A0AAD1Y886</accession>
<keyword evidence="3" id="KW-1185">Reference proteome</keyword>
<proteinExistence type="predicted"/>
<dbReference type="AlphaFoldDB" id="A0AAD1Y886"/>
<reference evidence="2" key="1">
    <citation type="submission" date="2023-07" db="EMBL/GenBank/DDBJ databases">
        <authorList>
            <consortium name="AG Swart"/>
            <person name="Singh M."/>
            <person name="Singh A."/>
            <person name="Seah K."/>
            <person name="Emmerich C."/>
        </authorList>
    </citation>
    <scope>NUCLEOTIDE SEQUENCE</scope>
    <source>
        <strain evidence="2">DP1</strain>
    </source>
</reference>
<dbReference type="Proteomes" id="UP001295684">
    <property type="component" value="Unassembled WGS sequence"/>
</dbReference>
<gene>
    <name evidence="2" type="ORF">ECRASSUSDP1_LOCUS27822</name>
</gene>
<evidence type="ECO:0000256" key="1">
    <source>
        <dbReference type="SAM" id="MobiDB-lite"/>
    </source>
</evidence>
<feature type="region of interest" description="Disordered" evidence="1">
    <location>
        <begin position="162"/>
        <end position="196"/>
    </location>
</feature>
<protein>
    <submittedName>
        <fullName evidence="2">Uncharacterized protein</fullName>
    </submittedName>
</protein>
<sequence length="228" mass="26665">MDKRFSNKVMSKNLIERELDISHNEDNKLQNYCKVVQKVTSSNQMKGIAKIFLRSSHKPSKENSKYLLSQSVIKSRNELLSQIKKSRTNLNKEYSSFTKLSEQNYGFKKLRTMKKKELFAKQEHNKLTRSYNKLLKKQIQVSNYKRYKDFVSKKGENLDIVSRYSSDDDSPNIDNVRRSPRNTKKPSIKGTKSKRRSSILPIIQLGNFGVRRRSSAAQETPNTVMRFM</sequence>
<evidence type="ECO:0000313" key="3">
    <source>
        <dbReference type="Proteomes" id="UP001295684"/>
    </source>
</evidence>
<dbReference type="EMBL" id="CAMPGE010028703">
    <property type="protein sequence ID" value="CAI2386215.1"/>
    <property type="molecule type" value="Genomic_DNA"/>
</dbReference>
<organism evidence="2 3">
    <name type="scientific">Euplotes crassus</name>
    <dbReference type="NCBI Taxonomy" id="5936"/>
    <lineage>
        <taxon>Eukaryota</taxon>
        <taxon>Sar</taxon>
        <taxon>Alveolata</taxon>
        <taxon>Ciliophora</taxon>
        <taxon>Intramacronucleata</taxon>
        <taxon>Spirotrichea</taxon>
        <taxon>Hypotrichia</taxon>
        <taxon>Euplotida</taxon>
        <taxon>Euplotidae</taxon>
        <taxon>Moneuplotes</taxon>
    </lineage>
</organism>